<accession>A0A1J5TJE2</accession>
<dbReference type="PANTHER" id="PTHR35038:SF5">
    <property type="entry name" value="CYTOCHROME C-TYPE PROTEIN NRFB"/>
    <property type="match status" value="1"/>
</dbReference>
<dbReference type="PIRSF" id="PIRSF039014">
    <property type="entry name" value="OTR_cyc"/>
    <property type="match status" value="1"/>
</dbReference>
<feature type="domain" description="Cytochrome c-552/4" evidence="3">
    <location>
        <begin position="75"/>
        <end position="154"/>
    </location>
</feature>
<evidence type="ECO:0000256" key="2">
    <source>
        <dbReference type="SAM" id="Phobius"/>
    </source>
</evidence>
<evidence type="ECO:0000313" key="4">
    <source>
        <dbReference type="EMBL" id="OIR16405.1"/>
    </source>
</evidence>
<protein>
    <submittedName>
        <fullName evidence="4">Cytochrome c bacterial</fullName>
    </submittedName>
</protein>
<organism evidence="4">
    <name type="scientific">mine drainage metagenome</name>
    <dbReference type="NCBI Taxonomy" id="410659"/>
    <lineage>
        <taxon>unclassified sequences</taxon>
        <taxon>metagenomes</taxon>
        <taxon>ecological metagenomes</taxon>
    </lineage>
</organism>
<dbReference type="SUPFAM" id="SSF48695">
    <property type="entry name" value="Multiheme cytochromes"/>
    <property type="match status" value="1"/>
</dbReference>
<name>A0A1J5TJE2_9ZZZZ</name>
<keyword evidence="2" id="KW-1133">Transmembrane helix</keyword>
<evidence type="ECO:0000259" key="3">
    <source>
        <dbReference type="Pfam" id="PF13435"/>
    </source>
</evidence>
<comment type="caution">
    <text evidence="4">The sequence shown here is derived from an EMBL/GenBank/DDBJ whole genome shotgun (WGS) entry which is preliminary data.</text>
</comment>
<dbReference type="AlphaFoldDB" id="A0A1J5TJE2"/>
<dbReference type="InterPro" id="IPR024673">
    <property type="entry name" value="Octahem_Cyt_c"/>
</dbReference>
<dbReference type="Pfam" id="PF11783">
    <property type="entry name" value="Cytochrome_cB"/>
    <property type="match status" value="1"/>
</dbReference>
<dbReference type="InterPro" id="IPR051829">
    <property type="entry name" value="Multiheme_Cytochr_ET"/>
</dbReference>
<dbReference type="Gene3D" id="1.10.1130.10">
    <property type="entry name" value="Flavocytochrome C3, Chain A"/>
    <property type="match status" value="1"/>
</dbReference>
<feature type="transmembrane region" description="Helical" evidence="2">
    <location>
        <begin position="521"/>
        <end position="543"/>
    </location>
</feature>
<evidence type="ECO:0000256" key="1">
    <source>
        <dbReference type="ARBA" id="ARBA00022729"/>
    </source>
</evidence>
<keyword evidence="2" id="KW-0472">Membrane</keyword>
<keyword evidence="2" id="KW-0812">Transmembrane</keyword>
<dbReference type="InterPro" id="IPR036280">
    <property type="entry name" value="Multihaem_cyt_sf"/>
</dbReference>
<dbReference type="NCBIfam" id="TIGR04315">
    <property type="entry name" value="octaheme_Shew"/>
    <property type="match status" value="1"/>
</dbReference>
<dbReference type="EMBL" id="MLJW01000007">
    <property type="protein sequence ID" value="OIR16405.1"/>
    <property type="molecule type" value="Genomic_DNA"/>
</dbReference>
<dbReference type="PANTHER" id="PTHR35038">
    <property type="entry name" value="DISSIMILATORY SULFITE REDUCTASE SIRA"/>
    <property type="match status" value="1"/>
</dbReference>
<reference evidence="4" key="1">
    <citation type="submission" date="2016-10" db="EMBL/GenBank/DDBJ databases">
        <title>Sequence of Gallionella enrichment culture.</title>
        <authorList>
            <person name="Poehlein A."/>
            <person name="Muehling M."/>
            <person name="Daniel R."/>
        </authorList>
    </citation>
    <scope>NUCLEOTIDE SEQUENCE</scope>
</reference>
<keyword evidence="1" id="KW-0732">Signal</keyword>
<dbReference type="GO" id="GO:0016491">
    <property type="term" value="F:oxidoreductase activity"/>
    <property type="evidence" value="ECO:0007669"/>
    <property type="project" value="TreeGrafter"/>
</dbReference>
<sequence length="552" mass="60619">MSSRFRMTLPVLTTGMVLTTLTAFAMPAKQDAAIAPQAVQQTASTSKSKDASTADHSKFKELQKNFKTGPEVTQACLICHTEAAKQVQHTKHWTWESVDPKTGQKRGKKNIINNYCTSPISNEKDCMACHAGYGWKDSSFDFSVEKNVDCLVCHDTTGTYRKLPGDAGRPVYKRVEFPKGSGKFVEPADLKKVAQSIGRPSRSNCGSCHFFGAGANGAKHGDLDSSLQHPGKYLDVHMDEKGLNFTCVTCHATSSHQISGSRYNVAAAVSGPAHIRGKTDESPASCQSCHGDKPHHGFMAILNQHTEKVACQTCHIPEYARDDIGTELSWDWSQATTMGPDGNPISRKDSAGRRAFDSKKGAWVWDSYVIPEYRWFNGVSTYKVIGDKIDPSKTVQINEVGGSPNDPGSRIWPTKVHRGKQPYDKVNSILTVQHTAGEDETALWHNYDWQKAIGAGMKAAGLKYSGEYGFVNTEMTWPITHMVAPEEDALSCAQCHSKNGRLKGIEGVYMPSRDSNRLLDMAGWTLVLLSLIGIMIHGGLRIYTSKKKGQNK</sequence>
<proteinExistence type="predicted"/>
<gene>
    <name evidence="4" type="ORF">GALL_31300</name>
</gene>
<dbReference type="Pfam" id="PF13435">
    <property type="entry name" value="Cytochrome_C554"/>
    <property type="match status" value="1"/>
</dbReference>
<dbReference type="InterPro" id="IPR023155">
    <property type="entry name" value="Cyt_c-552/4"/>
</dbReference>